<evidence type="ECO:0000313" key="5">
    <source>
        <dbReference type="Proteomes" id="UP001163046"/>
    </source>
</evidence>
<dbReference type="EMBL" id="MU827308">
    <property type="protein sequence ID" value="KAJ7361901.1"/>
    <property type="molecule type" value="Genomic_DNA"/>
</dbReference>
<keyword evidence="1" id="KW-0880">Kelch repeat</keyword>
<keyword evidence="5" id="KW-1185">Reference proteome</keyword>
<dbReference type="InterPro" id="IPR000210">
    <property type="entry name" value="BTB/POZ_dom"/>
</dbReference>
<dbReference type="Pfam" id="PF00651">
    <property type="entry name" value="BTB"/>
    <property type="match status" value="1"/>
</dbReference>
<name>A0A9W9YPP3_9CNID</name>
<dbReference type="InterPro" id="IPR011333">
    <property type="entry name" value="SKP1/BTB/POZ_sf"/>
</dbReference>
<sequence length="345" mass="39757">MAARSDPIENYCDNIKVYHEKKEEEQFYDFTIKDKDGIEIRSHKFLLASQSKYFAALFRRDPTASETTFEDFSLDAIKKCIDYLYIHESDLTGNNVQDLLMFADYINLTDVTEICTNYIIKNIDQSNYAHVIELGNTRGMVKLVEAGVLFAARNMRRRNIICLDEFFKAMMMIIKVATWQQKQITVMTGEQWFVNRLKTYFLSSPEDKVAFQVRCSSVYQDRPTPVAGGEVTFSCPDLVRDYRQSSNGCRERLRNVEIRAGMEPVPEGFTAQERGHNASKKLKVNSRCGFFAGPADRFIMEGHLITFNQPTLAQYITLQILEVEYLQINGIKINGGDLLNCEDYF</sequence>
<protein>
    <submittedName>
        <fullName evidence="4">BTB And C-terminal Kelch</fullName>
    </submittedName>
</protein>
<reference evidence="4" key="1">
    <citation type="submission" date="2023-01" db="EMBL/GenBank/DDBJ databases">
        <title>Genome assembly of the deep-sea coral Lophelia pertusa.</title>
        <authorList>
            <person name="Herrera S."/>
            <person name="Cordes E."/>
        </authorList>
    </citation>
    <scope>NUCLEOTIDE SEQUENCE</scope>
    <source>
        <strain evidence="4">USNM1676648</strain>
        <tissue evidence="4">Polyp</tissue>
    </source>
</reference>
<evidence type="ECO:0000256" key="2">
    <source>
        <dbReference type="ARBA" id="ARBA00022737"/>
    </source>
</evidence>
<evidence type="ECO:0000313" key="4">
    <source>
        <dbReference type="EMBL" id="KAJ7361901.1"/>
    </source>
</evidence>
<dbReference type="SUPFAM" id="SSF54695">
    <property type="entry name" value="POZ domain"/>
    <property type="match status" value="1"/>
</dbReference>
<gene>
    <name evidence="4" type="primary">KLHL3</name>
    <name evidence="4" type="ORF">OS493_014547</name>
</gene>
<evidence type="ECO:0000256" key="1">
    <source>
        <dbReference type="ARBA" id="ARBA00022441"/>
    </source>
</evidence>
<dbReference type="PANTHER" id="PTHR45632:SF3">
    <property type="entry name" value="KELCH-LIKE PROTEIN 32"/>
    <property type="match status" value="1"/>
</dbReference>
<proteinExistence type="predicted"/>
<dbReference type="PROSITE" id="PS50097">
    <property type="entry name" value="BTB"/>
    <property type="match status" value="1"/>
</dbReference>
<dbReference type="PANTHER" id="PTHR45632">
    <property type="entry name" value="LD33804P"/>
    <property type="match status" value="1"/>
</dbReference>
<dbReference type="OrthoDB" id="684045at2759"/>
<feature type="domain" description="BTB" evidence="3">
    <location>
        <begin position="28"/>
        <end position="93"/>
    </location>
</feature>
<dbReference type="Proteomes" id="UP001163046">
    <property type="component" value="Unassembled WGS sequence"/>
</dbReference>
<dbReference type="Gene3D" id="3.30.710.10">
    <property type="entry name" value="Potassium Channel Kv1.1, Chain A"/>
    <property type="match status" value="1"/>
</dbReference>
<accession>A0A9W9YPP3</accession>
<comment type="caution">
    <text evidence="4">The sequence shown here is derived from an EMBL/GenBank/DDBJ whole genome shotgun (WGS) entry which is preliminary data.</text>
</comment>
<organism evidence="4 5">
    <name type="scientific">Desmophyllum pertusum</name>
    <dbReference type="NCBI Taxonomy" id="174260"/>
    <lineage>
        <taxon>Eukaryota</taxon>
        <taxon>Metazoa</taxon>
        <taxon>Cnidaria</taxon>
        <taxon>Anthozoa</taxon>
        <taxon>Hexacorallia</taxon>
        <taxon>Scleractinia</taxon>
        <taxon>Caryophylliina</taxon>
        <taxon>Caryophylliidae</taxon>
        <taxon>Desmophyllum</taxon>
    </lineage>
</organism>
<dbReference type="AlphaFoldDB" id="A0A9W9YPP3"/>
<evidence type="ECO:0000259" key="3">
    <source>
        <dbReference type="PROSITE" id="PS50097"/>
    </source>
</evidence>
<keyword evidence="2" id="KW-0677">Repeat</keyword>
<dbReference type="SMART" id="SM00225">
    <property type="entry name" value="BTB"/>
    <property type="match status" value="1"/>
</dbReference>